<organism evidence="9 10">
    <name type="scientific">Zancudomyces culisetae</name>
    <name type="common">Gut fungus</name>
    <name type="synonym">Smittium culisetae</name>
    <dbReference type="NCBI Taxonomy" id="1213189"/>
    <lineage>
        <taxon>Eukaryota</taxon>
        <taxon>Fungi</taxon>
        <taxon>Fungi incertae sedis</taxon>
        <taxon>Zoopagomycota</taxon>
        <taxon>Kickxellomycotina</taxon>
        <taxon>Harpellomycetes</taxon>
        <taxon>Harpellales</taxon>
        <taxon>Legeriomycetaceae</taxon>
        <taxon>Zancudomyces</taxon>
    </lineage>
</organism>
<dbReference type="SUPFAM" id="SSF51206">
    <property type="entry name" value="cAMP-binding domain-like"/>
    <property type="match status" value="1"/>
</dbReference>
<protein>
    <recommendedName>
        <fullName evidence="11">Sulfate transporter</fullName>
    </recommendedName>
</protein>
<dbReference type="SMART" id="SM00100">
    <property type="entry name" value="cNMP"/>
    <property type="match status" value="1"/>
</dbReference>
<name>A0A1R1PSY6_ZANCU</name>
<feature type="compositionally biased region" description="Polar residues" evidence="5">
    <location>
        <begin position="210"/>
        <end position="224"/>
    </location>
</feature>
<dbReference type="Pfam" id="PF00916">
    <property type="entry name" value="Sulfate_transp"/>
    <property type="match status" value="1"/>
</dbReference>
<keyword evidence="4 6" id="KW-0472">Membrane</keyword>
<evidence type="ECO:0000256" key="6">
    <source>
        <dbReference type="SAM" id="Phobius"/>
    </source>
</evidence>
<feature type="compositionally biased region" description="Low complexity" evidence="5">
    <location>
        <begin position="909"/>
        <end position="940"/>
    </location>
</feature>
<keyword evidence="2 6" id="KW-0812">Transmembrane</keyword>
<feature type="domain" description="Cyclic nucleotide-binding" evidence="7">
    <location>
        <begin position="985"/>
        <end position="1062"/>
    </location>
</feature>
<evidence type="ECO:0000256" key="4">
    <source>
        <dbReference type="ARBA" id="ARBA00023136"/>
    </source>
</evidence>
<feature type="domain" description="STAS" evidence="8">
    <location>
        <begin position="677"/>
        <end position="761"/>
    </location>
</feature>
<dbReference type="InterPro" id="IPR011547">
    <property type="entry name" value="SLC26A/SulP_dom"/>
</dbReference>
<dbReference type="InterPro" id="IPR052706">
    <property type="entry name" value="Membrane-Transporter-like"/>
</dbReference>
<dbReference type="GO" id="GO:0016020">
    <property type="term" value="C:membrane"/>
    <property type="evidence" value="ECO:0007669"/>
    <property type="project" value="UniProtKB-SubCell"/>
</dbReference>
<evidence type="ECO:0000313" key="10">
    <source>
        <dbReference type="Proteomes" id="UP000188320"/>
    </source>
</evidence>
<evidence type="ECO:0000313" key="9">
    <source>
        <dbReference type="EMBL" id="OMH84054.1"/>
    </source>
</evidence>
<dbReference type="SUPFAM" id="SSF52091">
    <property type="entry name" value="SpoIIaa-like"/>
    <property type="match status" value="1"/>
</dbReference>
<evidence type="ECO:0000256" key="5">
    <source>
        <dbReference type="SAM" id="MobiDB-lite"/>
    </source>
</evidence>
<gene>
    <name evidence="9" type="ORF">AX774_g2430</name>
</gene>
<feature type="region of interest" description="Disordered" evidence="5">
    <location>
        <begin position="1"/>
        <end position="50"/>
    </location>
</feature>
<evidence type="ECO:0000256" key="2">
    <source>
        <dbReference type="ARBA" id="ARBA00022692"/>
    </source>
</evidence>
<dbReference type="Gene3D" id="2.60.120.10">
    <property type="entry name" value="Jelly Rolls"/>
    <property type="match status" value="1"/>
</dbReference>
<sequence>MSSRGQNNSVWGRSINSTDLGEGAMGSVGRGFRRGSRPDENEESGPADEIISKSLYLSDLGLKQAPFPTNIKPVTDEEEEEDGIEIEDFDEERVSRARENKRLKGSKKGNTSGMIASMLKDTLKKNDQQEIGDDELVESRKIHEQGGIDYDYISQDGEEEAATETSSLLGTVGETSVRVEMLGYEAGASGYGERYGATDNMGLQDDAANRNGTAQAKEQSNDENNAGPVAVHPGSIPWSIIQSARCNFIRLNNISAADPTIQPHGTDGVDHVFCEGGNGLMMVEILPFLYQCCSTIMSVMGSGASQDAVLATTMVSYALGTILTGLAFLLMGLFKVGKLVDFFPRHILVGCIGGVGYFLVQTGFEVMARIPFEWTRETLAKYFEYEVVVLWGTTLLVAILLRVLSLRFKNPTFVPLYFVLVPIFFYMITFYLGLDLETLRETGWVYPASPKGEKILHYLTLFKFHLVSWEAVMATVPTLLGLAFFGILHVPINAPALAVSINMDKLDTDRELIAHGVSNLASGLVGSFQNYLCYSNSVLFYRSGGDSRVAGFMLAFVTFLVLIAGPQIIGFIPKMVAGALIFHLGLELMKEALIDTIGKVNSIEYITISTIVVTMATVGFNEGIFLGIFMACVFFILLYSRRNVVWRSYTGKNARSTVRRLYRHRLFLDHVAQQIHVIRLQGFMFFGTITGVEETIRALLRQRNWEQNPIRFLVLDFAFVTGMDFSAAEAFIRLKRVMENKQIHFVLCGVAQNSEVYRALKGSNVWIDSGSNQQYTITLPTNPVLLNRARSMQVTVSSGSKNTSRDSVATYLHTFEGLNESLEWCENYLLDYYTEYSNKLGINSELAVAEQQHPSVFASLPISSDAPSNKNLSIPPSKFASLSGQSYSGTPRQEMLTKATKSVLSNNHSASPSPAIDSKSSSSLTAPGTAPSGSLASSSSKYPRNLHPAILLLSQALQQYNDEPIYQKLSFLGPYFTTKTLMPHETLWEIGDSPAALYLVKSGVLKMFELINDVPKLTASIITGTLFGELSLLMNCPYPNTVIAVGEPVELWCIDKSSFEQLCSSHPAEMLEFVRKSLNFSEQFVTAVTTYAFN</sequence>
<feature type="transmembrane region" description="Helical" evidence="6">
    <location>
        <begin position="346"/>
        <end position="367"/>
    </location>
</feature>
<keyword evidence="10" id="KW-1185">Reference proteome</keyword>
<evidence type="ECO:0008006" key="11">
    <source>
        <dbReference type="Google" id="ProtNLM"/>
    </source>
</evidence>
<feature type="transmembrane region" description="Helical" evidence="6">
    <location>
        <begin position="314"/>
        <end position="334"/>
    </location>
</feature>
<feature type="region of interest" description="Disordered" evidence="5">
    <location>
        <begin position="197"/>
        <end position="226"/>
    </location>
</feature>
<feature type="transmembrane region" description="Helical" evidence="6">
    <location>
        <begin position="471"/>
        <end position="492"/>
    </location>
</feature>
<keyword evidence="3 6" id="KW-1133">Transmembrane helix</keyword>
<feature type="transmembrane region" description="Helical" evidence="6">
    <location>
        <begin position="624"/>
        <end position="640"/>
    </location>
</feature>
<accession>A0A1R1PSY6</accession>
<feature type="compositionally biased region" description="Polar residues" evidence="5">
    <location>
        <begin position="899"/>
        <end position="908"/>
    </location>
</feature>
<dbReference type="InterPro" id="IPR014710">
    <property type="entry name" value="RmlC-like_jellyroll"/>
</dbReference>
<dbReference type="InterPro" id="IPR018490">
    <property type="entry name" value="cNMP-bd_dom_sf"/>
</dbReference>
<comment type="subcellular location">
    <subcellularLocation>
        <location evidence="1">Membrane</location>
        <topology evidence="1">Multi-pass membrane protein</topology>
    </subcellularLocation>
</comment>
<evidence type="ECO:0000259" key="8">
    <source>
        <dbReference type="PROSITE" id="PS50801"/>
    </source>
</evidence>
<dbReference type="OrthoDB" id="409725at2759"/>
<dbReference type="EMBL" id="LSSK01000260">
    <property type="protein sequence ID" value="OMH84054.1"/>
    <property type="molecule type" value="Genomic_DNA"/>
</dbReference>
<feature type="transmembrane region" description="Helical" evidence="6">
    <location>
        <begin position="416"/>
        <end position="434"/>
    </location>
</feature>
<feature type="region of interest" description="Disordered" evidence="5">
    <location>
        <begin position="883"/>
        <end position="940"/>
    </location>
</feature>
<dbReference type="Pfam" id="PF00027">
    <property type="entry name" value="cNMP_binding"/>
    <property type="match status" value="1"/>
</dbReference>
<reference evidence="10" key="1">
    <citation type="submission" date="2017-01" db="EMBL/GenBank/DDBJ databases">
        <authorList>
            <person name="Wang Y."/>
            <person name="White M."/>
            <person name="Kvist S."/>
            <person name="Moncalvo J.-M."/>
        </authorList>
    </citation>
    <scope>NUCLEOTIDE SEQUENCE [LARGE SCALE GENOMIC DNA]</scope>
    <source>
        <strain evidence="10">COL-18-3</strain>
    </source>
</reference>
<dbReference type="AlphaFoldDB" id="A0A1R1PSY6"/>
<feature type="transmembrane region" description="Helical" evidence="6">
    <location>
        <begin position="552"/>
        <end position="582"/>
    </location>
</feature>
<dbReference type="Gene3D" id="3.30.750.24">
    <property type="entry name" value="STAS domain"/>
    <property type="match status" value="1"/>
</dbReference>
<comment type="caution">
    <text evidence="9">The sequence shown here is derived from an EMBL/GenBank/DDBJ whole genome shotgun (WGS) entry which is preliminary data.</text>
</comment>
<dbReference type="CDD" id="cd07042">
    <property type="entry name" value="STAS_SulP_like_sulfate_transporter"/>
    <property type="match status" value="1"/>
</dbReference>
<dbReference type="PANTHER" id="PTHR43310">
    <property type="entry name" value="SULFATE TRANSPORTER YBAR-RELATED"/>
    <property type="match status" value="1"/>
</dbReference>
<evidence type="ECO:0000259" key="7">
    <source>
        <dbReference type="PROSITE" id="PS50042"/>
    </source>
</evidence>
<feature type="compositionally biased region" description="Polar residues" evidence="5">
    <location>
        <begin position="1"/>
        <end position="19"/>
    </location>
</feature>
<evidence type="ECO:0000256" key="3">
    <source>
        <dbReference type="ARBA" id="ARBA00022989"/>
    </source>
</evidence>
<dbReference type="PROSITE" id="PS50801">
    <property type="entry name" value="STAS"/>
    <property type="match status" value="1"/>
</dbReference>
<dbReference type="PANTHER" id="PTHR43310:SF4">
    <property type="entry name" value="AFR304WP"/>
    <property type="match status" value="1"/>
</dbReference>
<dbReference type="Pfam" id="PF01740">
    <property type="entry name" value="STAS"/>
    <property type="match status" value="1"/>
</dbReference>
<dbReference type="InterPro" id="IPR000595">
    <property type="entry name" value="cNMP-bd_dom"/>
</dbReference>
<proteinExistence type="predicted"/>
<dbReference type="InterPro" id="IPR036513">
    <property type="entry name" value="STAS_dom_sf"/>
</dbReference>
<feature type="transmembrane region" description="Helical" evidence="6">
    <location>
        <begin position="387"/>
        <end position="404"/>
    </location>
</feature>
<dbReference type="InterPro" id="IPR002645">
    <property type="entry name" value="STAS_dom"/>
</dbReference>
<dbReference type="CDD" id="cd00038">
    <property type="entry name" value="CAP_ED"/>
    <property type="match status" value="1"/>
</dbReference>
<evidence type="ECO:0000256" key="1">
    <source>
        <dbReference type="ARBA" id="ARBA00004141"/>
    </source>
</evidence>
<dbReference type="Proteomes" id="UP000188320">
    <property type="component" value="Unassembled WGS sequence"/>
</dbReference>
<dbReference type="PROSITE" id="PS50042">
    <property type="entry name" value="CNMP_BINDING_3"/>
    <property type="match status" value="1"/>
</dbReference>